<dbReference type="Gene3D" id="1.20.58.1290">
    <property type="entry name" value="CarD-like, C-terminal domain"/>
    <property type="match status" value="1"/>
</dbReference>
<dbReference type="InterPro" id="IPR052531">
    <property type="entry name" value="CarD-like_regulator"/>
</dbReference>
<dbReference type="Gene3D" id="2.40.10.170">
    <property type="match status" value="1"/>
</dbReference>
<dbReference type="Proteomes" id="UP000245720">
    <property type="component" value="Unassembled WGS sequence"/>
</dbReference>
<dbReference type="InterPro" id="IPR036101">
    <property type="entry name" value="CarD-like/TRCF_RID_sf"/>
</dbReference>
<organism evidence="2 3">
    <name type="scientific">Ruminococcus flavefaciens</name>
    <dbReference type="NCBI Taxonomy" id="1265"/>
    <lineage>
        <taxon>Bacteria</taxon>
        <taxon>Bacillati</taxon>
        <taxon>Bacillota</taxon>
        <taxon>Clostridia</taxon>
        <taxon>Eubacteriales</taxon>
        <taxon>Oscillospiraceae</taxon>
        <taxon>Ruminococcus</taxon>
    </lineage>
</organism>
<dbReference type="PANTHER" id="PTHR38447:SF1">
    <property type="entry name" value="RNA POLYMERASE-BINDING TRANSCRIPTION FACTOR CARD"/>
    <property type="match status" value="1"/>
</dbReference>
<dbReference type="InterPro" id="IPR003711">
    <property type="entry name" value="CarD-like/TRCF_RID"/>
</dbReference>
<dbReference type="GO" id="GO:0009303">
    <property type="term" value="P:rRNA transcription"/>
    <property type="evidence" value="ECO:0007669"/>
    <property type="project" value="TreeGrafter"/>
</dbReference>
<dbReference type="RefSeq" id="WP_109727605.1">
    <property type="nucleotide sequence ID" value="NZ_CACVSX010000019.1"/>
</dbReference>
<dbReference type="AlphaFoldDB" id="A0A315XW82"/>
<dbReference type="Pfam" id="PF02559">
    <property type="entry name" value="CarD_TRCF_RID"/>
    <property type="match status" value="1"/>
</dbReference>
<dbReference type="InterPro" id="IPR048792">
    <property type="entry name" value="CarD_C"/>
</dbReference>
<comment type="caution">
    <text evidence="2">The sequence shown here is derived from an EMBL/GenBank/DDBJ whole genome shotgun (WGS) entry which is preliminary data.</text>
</comment>
<protein>
    <submittedName>
        <fullName evidence="2">CarD family transcriptional regulator</fullName>
    </submittedName>
</protein>
<evidence type="ECO:0000259" key="1">
    <source>
        <dbReference type="SMART" id="SM01058"/>
    </source>
</evidence>
<dbReference type="OrthoDB" id="9786074at2"/>
<sequence length="164" mass="19382">MYNAGDAVVYSSYGVCVITAIEDHDFSGENVEYYVLRPVSDNKNKFYVPTDNEALKSRMRSVCSRSEVEELISEMPQEDMFWIEDESRRKEEYRRIIDSGDRRKIIGLIKTLYIHGEELAAQHKKLRSSDERFLHEAENMLYDEFAYALRLNKDEVLPYIRQHI</sequence>
<dbReference type="PANTHER" id="PTHR38447">
    <property type="entry name" value="TRANSCRIPTION FACTOR YDEB-RELATED"/>
    <property type="match status" value="1"/>
</dbReference>
<proteinExistence type="predicted"/>
<dbReference type="SUPFAM" id="SSF141259">
    <property type="entry name" value="CarD-like"/>
    <property type="match status" value="1"/>
</dbReference>
<dbReference type="Pfam" id="PF21095">
    <property type="entry name" value="CarD_C"/>
    <property type="match status" value="1"/>
</dbReference>
<evidence type="ECO:0000313" key="3">
    <source>
        <dbReference type="Proteomes" id="UP000245720"/>
    </source>
</evidence>
<evidence type="ECO:0000313" key="2">
    <source>
        <dbReference type="EMBL" id="PWJ10548.1"/>
    </source>
</evidence>
<reference evidence="2 3" key="1">
    <citation type="submission" date="2018-05" db="EMBL/GenBank/DDBJ databases">
        <title>The Hungate 1000. A catalogue of reference genomes from the rumen microbiome.</title>
        <authorList>
            <person name="Kelly W."/>
        </authorList>
    </citation>
    <scope>NUCLEOTIDE SEQUENCE [LARGE SCALE GENOMIC DNA]</scope>
    <source>
        <strain evidence="2 3">SAb67</strain>
    </source>
</reference>
<feature type="domain" description="CarD-like/TRCF RNAP-interacting" evidence="1">
    <location>
        <begin position="1"/>
        <end position="113"/>
    </location>
</feature>
<dbReference type="InterPro" id="IPR042215">
    <property type="entry name" value="CarD-like_C"/>
</dbReference>
<accession>A0A315XW82</accession>
<dbReference type="SMART" id="SM01058">
    <property type="entry name" value="CarD_TRCF"/>
    <property type="match status" value="1"/>
</dbReference>
<name>A0A315XW82_RUMFL</name>
<gene>
    <name evidence="2" type="ORF">IE37_02903</name>
</gene>
<dbReference type="EMBL" id="QGDI01000013">
    <property type="protein sequence ID" value="PWJ10548.1"/>
    <property type="molecule type" value="Genomic_DNA"/>
</dbReference>